<reference evidence="1" key="1">
    <citation type="submission" date="2023-04" db="EMBL/GenBank/DDBJ databases">
        <title>Epidemiological investigation of Clostridium perfringens isolated from cattle.</title>
        <authorList>
            <person name="Tian R."/>
        </authorList>
    </citation>
    <scope>NUCLEOTIDE SEQUENCE</scope>
    <source>
        <strain evidence="1">ZWCP172</strain>
    </source>
</reference>
<accession>A0AAP4EFF7</accession>
<gene>
    <name evidence="1" type="ORF">QDQ28_06305</name>
</gene>
<evidence type="ECO:0000313" key="1">
    <source>
        <dbReference type="EMBL" id="MDH2335796.1"/>
    </source>
</evidence>
<dbReference type="SUPFAM" id="SSF56349">
    <property type="entry name" value="DNA breaking-rejoining enzymes"/>
    <property type="match status" value="1"/>
</dbReference>
<protein>
    <submittedName>
        <fullName evidence="1">Uncharacterized protein</fullName>
    </submittedName>
</protein>
<dbReference type="InterPro" id="IPR011010">
    <property type="entry name" value="DNA_brk_join_enz"/>
</dbReference>
<comment type="caution">
    <text evidence="1">The sequence shown here is derived from an EMBL/GenBank/DDBJ whole genome shotgun (WGS) entry which is preliminary data.</text>
</comment>
<proteinExistence type="predicted"/>
<evidence type="ECO:0000313" key="2">
    <source>
        <dbReference type="Proteomes" id="UP001222958"/>
    </source>
</evidence>
<dbReference type="RefSeq" id="WP_221372689.1">
    <property type="nucleotide sequence ID" value="NZ_JAHLFZ010000002.1"/>
</dbReference>
<dbReference type="AlphaFoldDB" id="A0AAP4EFF7"/>
<sequence length="86" mass="10213">MPIPTLVSTEIKSYIKNYNCLRRYFIIKALNNNENHISLAKITGHHDTRISKYYYKFNINELINVDSINTISDLKIDNSHKKMIRR</sequence>
<dbReference type="EMBL" id="JARVUX010000002">
    <property type="protein sequence ID" value="MDH2335796.1"/>
    <property type="molecule type" value="Genomic_DNA"/>
</dbReference>
<organism evidence="1 2">
    <name type="scientific">Clostridium perfringens</name>
    <dbReference type="NCBI Taxonomy" id="1502"/>
    <lineage>
        <taxon>Bacteria</taxon>
        <taxon>Bacillati</taxon>
        <taxon>Bacillota</taxon>
        <taxon>Clostridia</taxon>
        <taxon>Eubacteriales</taxon>
        <taxon>Clostridiaceae</taxon>
        <taxon>Clostridium</taxon>
    </lineage>
</organism>
<dbReference type="Proteomes" id="UP001222958">
    <property type="component" value="Unassembled WGS sequence"/>
</dbReference>
<dbReference type="GO" id="GO:0003677">
    <property type="term" value="F:DNA binding"/>
    <property type="evidence" value="ECO:0007669"/>
    <property type="project" value="InterPro"/>
</dbReference>
<name>A0AAP4EFF7_CLOPF</name>